<dbReference type="InterPro" id="IPR036661">
    <property type="entry name" value="Luciferase-like_sf"/>
</dbReference>
<dbReference type="InterPro" id="IPR051260">
    <property type="entry name" value="Diverse_substr_monoxygenases"/>
</dbReference>
<dbReference type="GO" id="GO:0004497">
    <property type="term" value="F:monooxygenase activity"/>
    <property type="evidence" value="ECO:0007669"/>
    <property type="project" value="UniProtKB-KW"/>
</dbReference>
<dbReference type="EMBL" id="BLAH01000086">
    <property type="protein sequence ID" value="GES37608.1"/>
    <property type="molecule type" value="Genomic_DNA"/>
</dbReference>
<dbReference type="PIRSF" id="PIRSF000337">
    <property type="entry name" value="NTA_MOA"/>
    <property type="match status" value="1"/>
</dbReference>
<gene>
    <name evidence="7" type="ORF">RAJCM14343_2863</name>
</gene>
<reference evidence="7 8" key="1">
    <citation type="journal article" date="2018" name="Biodegradation">
        <title>1,4-Dioxane degradation characteristics of Rhodococcus aetherivorans JCM 14343.</title>
        <authorList>
            <person name="Inoue D."/>
            <person name="Tsunoda T."/>
            <person name="Yamamoto N."/>
            <person name="Ike M."/>
            <person name="Sei K."/>
        </authorList>
    </citation>
    <scope>NUCLEOTIDE SEQUENCE [LARGE SCALE GENOMIC DNA]</scope>
    <source>
        <strain evidence="7 8">JCM 14343</strain>
    </source>
</reference>
<dbReference type="InterPro" id="IPR016215">
    <property type="entry name" value="NTA_MOA"/>
</dbReference>
<evidence type="ECO:0000256" key="4">
    <source>
        <dbReference type="ARBA" id="ARBA00023033"/>
    </source>
</evidence>
<keyword evidence="4 7" id="KW-0503">Monooxygenase</keyword>
<feature type="domain" description="Luciferase-like" evidence="6">
    <location>
        <begin position="31"/>
        <end position="379"/>
    </location>
</feature>
<protein>
    <submittedName>
        <fullName evidence="7">Monooxygenase</fullName>
    </submittedName>
</protein>
<dbReference type="Pfam" id="PF00296">
    <property type="entry name" value="Bac_luciferase"/>
    <property type="match status" value="1"/>
</dbReference>
<dbReference type="InterPro" id="IPR011251">
    <property type="entry name" value="Luciferase-like_dom"/>
</dbReference>
<dbReference type="RefSeq" id="WP_043799872.1">
    <property type="nucleotide sequence ID" value="NZ_BAAAYP010000042.1"/>
</dbReference>
<dbReference type="PANTHER" id="PTHR30011:SF16">
    <property type="entry name" value="C2H2 FINGER DOMAIN TRANSCRIPTION FACTOR (EUROFUNG)-RELATED"/>
    <property type="match status" value="1"/>
</dbReference>
<dbReference type="Gene3D" id="3.20.20.30">
    <property type="entry name" value="Luciferase-like domain"/>
    <property type="match status" value="1"/>
</dbReference>
<comment type="similarity">
    <text evidence="5">Belongs to the NtaA/SnaA/DszA monooxygenase family.</text>
</comment>
<evidence type="ECO:0000256" key="1">
    <source>
        <dbReference type="ARBA" id="ARBA00022630"/>
    </source>
</evidence>
<sequence>MSQSPKQFHLNAFLMGVGHHEAAWRHPRTDERRVLDVAHFQELAQIAERGKLDSVFFADGLATGPRVEHNIQAVFEPITLLSAMAVVTERVGLIATASTGYNEPFNLARKFASLDHISHGRAGWNIVTSGGADEAANFGYDETPDHAGRYDRAAEFVDVAVDLWDSWDDDAVELDVDSGRFADPAKVHTIDHDGARFTVRGPLNSPRSPQGRPVLVQAGSSESGKDFAARYAEAVFTAQRTLAEGQAFYRDLKARVAEAGRDPHSLKVLPGIVPFIGDTEAEAEALEQEFTDLISPAYSLRQLSGMVGVDLTEHALDAPLPPLPPIDRIQGNKSRYELVKNLAESEGLTVRQLIGKLGGGRGHRTFAGTPEQIADELQLWFDSEAADGFNVMPPYLPGGLEDFTTRVVPILQERGLFRTEYTATTLRGHYGLDRPAGRLAATAYAGAATA</sequence>
<dbReference type="NCBIfam" id="TIGR03860">
    <property type="entry name" value="FMN_nitrolo"/>
    <property type="match status" value="1"/>
</dbReference>
<keyword evidence="3" id="KW-0560">Oxidoreductase</keyword>
<evidence type="ECO:0000256" key="3">
    <source>
        <dbReference type="ARBA" id="ARBA00023002"/>
    </source>
</evidence>
<keyword evidence="2" id="KW-0288">FMN</keyword>
<name>A0ABQ0YM16_9NOCA</name>
<dbReference type="SUPFAM" id="SSF51679">
    <property type="entry name" value="Bacterial luciferase-like"/>
    <property type="match status" value="1"/>
</dbReference>
<evidence type="ECO:0000256" key="2">
    <source>
        <dbReference type="ARBA" id="ARBA00022643"/>
    </source>
</evidence>
<organism evidence="7 8">
    <name type="scientific">Rhodococcus aetherivorans</name>
    <dbReference type="NCBI Taxonomy" id="191292"/>
    <lineage>
        <taxon>Bacteria</taxon>
        <taxon>Bacillati</taxon>
        <taxon>Actinomycetota</taxon>
        <taxon>Actinomycetes</taxon>
        <taxon>Mycobacteriales</taxon>
        <taxon>Nocardiaceae</taxon>
        <taxon>Rhodococcus</taxon>
    </lineage>
</organism>
<dbReference type="CDD" id="cd01095">
    <property type="entry name" value="Nitrilotriacetate_monoxgenase"/>
    <property type="match status" value="1"/>
</dbReference>
<keyword evidence="1" id="KW-0285">Flavoprotein</keyword>
<dbReference type="Proteomes" id="UP000325466">
    <property type="component" value="Unassembled WGS sequence"/>
</dbReference>
<proteinExistence type="inferred from homology"/>
<evidence type="ECO:0000259" key="6">
    <source>
        <dbReference type="Pfam" id="PF00296"/>
    </source>
</evidence>
<accession>A0ABQ0YM16</accession>
<dbReference type="PANTHER" id="PTHR30011">
    <property type="entry name" value="ALKANESULFONATE MONOOXYGENASE-RELATED"/>
    <property type="match status" value="1"/>
</dbReference>
<keyword evidence="8" id="KW-1185">Reference proteome</keyword>
<evidence type="ECO:0000256" key="5">
    <source>
        <dbReference type="ARBA" id="ARBA00033748"/>
    </source>
</evidence>
<evidence type="ECO:0000313" key="8">
    <source>
        <dbReference type="Proteomes" id="UP000325466"/>
    </source>
</evidence>
<comment type="caution">
    <text evidence="7">The sequence shown here is derived from an EMBL/GenBank/DDBJ whole genome shotgun (WGS) entry which is preliminary data.</text>
</comment>
<evidence type="ECO:0000313" key="7">
    <source>
        <dbReference type="EMBL" id="GES37608.1"/>
    </source>
</evidence>